<dbReference type="EMBL" id="AP009386">
    <property type="protein sequence ID" value="BAG46934.1"/>
    <property type="molecule type" value="Genomic_DNA"/>
</dbReference>
<gene>
    <name evidence="1" type="ordered locus">BMULJ_05092</name>
</gene>
<proteinExistence type="predicted"/>
<evidence type="ECO:0000313" key="1">
    <source>
        <dbReference type="EMBL" id="BAG46934.1"/>
    </source>
</evidence>
<sequence>MTCFPSATHFCLALGADSPYADERCVGNLGLTARGPFTPFIATHVSIRTSDTSSTLYKAPSQAYGTLSYHACKHASAASVYGLAPLHLPRRTTRSVSYYAFFKGWLLLSQPPDCFSLPTSFPT</sequence>
<dbReference type="KEGG" id="bmj:BMULJ_05092"/>
<dbReference type="Proteomes" id="UP000008815">
    <property type="component" value="Chromosome 2"/>
</dbReference>
<dbReference type="HOGENOM" id="CLU_2010968_0_0_4"/>
<accession>A0A0H3KX17</accession>
<evidence type="ECO:0000313" key="2">
    <source>
        <dbReference type="Proteomes" id="UP000008815"/>
    </source>
</evidence>
<keyword evidence="2" id="KW-1185">Reference proteome</keyword>
<name>A0A0H3KX17_BURM1</name>
<dbReference type="AlphaFoldDB" id="A0A0H3KX17"/>
<protein>
    <submittedName>
        <fullName evidence="1">Uncharacterized protein</fullName>
    </submittedName>
</protein>
<organism evidence="1 2">
    <name type="scientific">Burkholderia multivorans (strain ATCC 17616 / 249)</name>
    <dbReference type="NCBI Taxonomy" id="395019"/>
    <lineage>
        <taxon>Bacteria</taxon>
        <taxon>Pseudomonadati</taxon>
        <taxon>Pseudomonadota</taxon>
        <taxon>Betaproteobacteria</taxon>
        <taxon>Burkholderiales</taxon>
        <taxon>Burkholderiaceae</taxon>
        <taxon>Burkholderia</taxon>
        <taxon>Burkholderia cepacia complex</taxon>
    </lineage>
</organism>
<reference evidence="1 2" key="1">
    <citation type="submission" date="2007-04" db="EMBL/GenBank/DDBJ databases">
        <title>Complete genome sequence of Burkholderia multivorans ATCC 17616.</title>
        <authorList>
            <person name="Ohtsubo Y."/>
            <person name="Yamashita A."/>
            <person name="Kurokawa K."/>
            <person name="Takami H."/>
            <person name="Yuhara S."/>
            <person name="Nishiyama E."/>
            <person name="Endo R."/>
            <person name="Miyazaki R."/>
            <person name="Ono A."/>
            <person name="Yano K."/>
            <person name="Ito M."/>
            <person name="Sota M."/>
            <person name="Yuji N."/>
            <person name="Hattori M."/>
            <person name="Tsuda M."/>
        </authorList>
    </citation>
    <scope>NUCLEOTIDE SEQUENCE [LARGE SCALE GENOMIC DNA]</scope>
    <source>
        <strain evidence="2">ATCC 17616 / 249</strain>
    </source>
</reference>